<name>A0A223VA76_9FLAO</name>
<organism evidence="1 2">
    <name type="scientific">Maribacter cobaltidurans</name>
    <dbReference type="NCBI Taxonomy" id="1178778"/>
    <lineage>
        <taxon>Bacteria</taxon>
        <taxon>Pseudomonadati</taxon>
        <taxon>Bacteroidota</taxon>
        <taxon>Flavobacteriia</taxon>
        <taxon>Flavobacteriales</taxon>
        <taxon>Flavobacteriaceae</taxon>
        <taxon>Maribacter</taxon>
    </lineage>
</organism>
<dbReference type="RefSeq" id="WP_094998347.1">
    <property type="nucleotide sequence ID" value="NZ_BMJL01000010.1"/>
</dbReference>
<dbReference type="OrthoDB" id="1454663at2"/>
<evidence type="ECO:0000313" key="1">
    <source>
        <dbReference type="EMBL" id="ASV31759.1"/>
    </source>
</evidence>
<keyword evidence="2" id="KW-1185">Reference proteome</keyword>
<dbReference type="Proteomes" id="UP000215244">
    <property type="component" value="Chromosome"/>
</dbReference>
<protein>
    <submittedName>
        <fullName evidence="1">Uncharacterized protein</fullName>
    </submittedName>
</protein>
<reference evidence="1 2" key="1">
    <citation type="submission" date="2017-08" db="EMBL/GenBank/DDBJ databases">
        <title>The complete genome sequence of Maribacter sp. B1, isolated from deep-sea sediment.</title>
        <authorList>
            <person name="Wu Y.-H."/>
            <person name="Cheng H."/>
            <person name="Xu X.-W."/>
        </authorList>
    </citation>
    <scope>NUCLEOTIDE SEQUENCE [LARGE SCALE GENOMIC DNA]</scope>
    <source>
        <strain evidence="1 2">B1</strain>
    </source>
</reference>
<dbReference type="AlphaFoldDB" id="A0A223VA76"/>
<gene>
    <name evidence="1" type="ORF">CJ263_16910</name>
</gene>
<accession>A0A223VA76</accession>
<proteinExistence type="predicted"/>
<sequence>MKNVFFALAFMLVGTFAFASTGEVTKLNENSPIEIVELKTAKTSEKAEDDWACCTVTRNGGSATVCRADGNAGRACRQARRLTRAQ</sequence>
<evidence type="ECO:0000313" key="2">
    <source>
        <dbReference type="Proteomes" id="UP000215244"/>
    </source>
</evidence>
<dbReference type="EMBL" id="CP022957">
    <property type="protein sequence ID" value="ASV31759.1"/>
    <property type="molecule type" value="Genomic_DNA"/>
</dbReference>
<dbReference type="KEGG" id="marb:CJ263_16910"/>